<feature type="domain" description="C2H2-type" evidence="10">
    <location>
        <begin position="299"/>
        <end position="326"/>
    </location>
</feature>
<dbReference type="EMBL" id="KL142370">
    <property type="protein sequence ID" value="KDR82197.1"/>
    <property type="molecule type" value="Genomic_DNA"/>
</dbReference>
<feature type="domain" description="C2H2-type" evidence="10">
    <location>
        <begin position="228"/>
        <end position="258"/>
    </location>
</feature>
<evidence type="ECO:0000256" key="6">
    <source>
        <dbReference type="ARBA" id="ARBA00023163"/>
    </source>
</evidence>
<organism evidence="11 12">
    <name type="scientific">Galerina marginata (strain CBS 339.88)</name>
    <dbReference type="NCBI Taxonomy" id="685588"/>
    <lineage>
        <taxon>Eukaryota</taxon>
        <taxon>Fungi</taxon>
        <taxon>Dikarya</taxon>
        <taxon>Basidiomycota</taxon>
        <taxon>Agaricomycotina</taxon>
        <taxon>Agaricomycetes</taxon>
        <taxon>Agaricomycetidae</taxon>
        <taxon>Agaricales</taxon>
        <taxon>Agaricineae</taxon>
        <taxon>Strophariaceae</taxon>
        <taxon>Galerina</taxon>
    </lineage>
</organism>
<feature type="region of interest" description="Disordered" evidence="9">
    <location>
        <begin position="194"/>
        <end position="226"/>
    </location>
</feature>
<dbReference type="PROSITE" id="PS00028">
    <property type="entry name" value="ZINC_FINGER_C2H2_1"/>
    <property type="match status" value="3"/>
</dbReference>
<dbReference type="PANTHER" id="PTHR46179:SF13">
    <property type="entry name" value="C2H2-TYPE DOMAIN-CONTAINING PROTEIN"/>
    <property type="match status" value="1"/>
</dbReference>
<accession>A0A067TIL3</accession>
<keyword evidence="3 8" id="KW-0863">Zinc-finger</keyword>
<dbReference type="SMART" id="SM00355">
    <property type="entry name" value="ZnF_C2H2"/>
    <property type="match status" value="3"/>
</dbReference>
<dbReference type="AlphaFoldDB" id="A0A067TIL3"/>
<dbReference type="InterPro" id="IPR051061">
    <property type="entry name" value="Zinc_finger_trans_reg"/>
</dbReference>
<reference evidence="12" key="1">
    <citation type="journal article" date="2014" name="Proc. Natl. Acad. Sci. U.S.A.">
        <title>Extensive sampling of basidiomycete genomes demonstrates inadequacy of the white-rot/brown-rot paradigm for wood decay fungi.</title>
        <authorList>
            <person name="Riley R."/>
            <person name="Salamov A.A."/>
            <person name="Brown D.W."/>
            <person name="Nagy L.G."/>
            <person name="Floudas D."/>
            <person name="Held B.W."/>
            <person name="Levasseur A."/>
            <person name="Lombard V."/>
            <person name="Morin E."/>
            <person name="Otillar R."/>
            <person name="Lindquist E.A."/>
            <person name="Sun H."/>
            <person name="LaButti K.M."/>
            <person name="Schmutz J."/>
            <person name="Jabbour D."/>
            <person name="Luo H."/>
            <person name="Baker S.E."/>
            <person name="Pisabarro A.G."/>
            <person name="Walton J.D."/>
            <person name="Blanchette R.A."/>
            <person name="Henrissat B."/>
            <person name="Martin F."/>
            <person name="Cullen D."/>
            <person name="Hibbett D.S."/>
            <person name="Grigoriev I.V."/>
        </authorList>
    </citation>
    <scope>NUCLEOTIDE SEQUENCE [LARGE SCALE GENOMIC DNA]</scope>
    <source>
        <strain evidence="12">CBS 339.88</strain>
    </source>
</reference>
<protein>
    <recommendedName>
        <fullName evidence="10">C2H2-type domain-containing protein</fullName>
    </recommendedName>
</protein>
<evidence type="ECO:0000256" key="2">
    <source>
        <dbReference type="ARBA" id="ARBA00022723"/>
    </source>
</evidence>
<evidence type="ECO:0000256" key="1">
    <source>
        <dbReference type="ARBA" id="ARBA00004123"/>
    </source>
</evidence>
<keyword evidence="2" id="KW-0479">Metal-binding</keyword>
<dbReference type="HOGENOM" id="CLU_073881_0_0_1"/>
<dbReference type="GO" id="GO:0008270">
    <property type="term" value="F:zinc ion binding"/>
    <property type="evidence" value="ECO:0007669"/>
    <property type="project" value="UniProtKB-KW"/>
</dbReference>
<evidence type="ECO:0000256" key="7">
    <source>
        <dbReference type="ARBA" id="ARBA00023242"/>
    </source>
</evidence>
<proteinExistence type="predicted"/>
<evidence type="ECO:0000256" key="5">
    <source>
        <dbReference type="ARBA" id="ARBA00023015"/>
    </source>
</evidence>
<dbReference type="OrthoDB" id="8117402at2759"/>
<dbReference type="Proteomes" id="UP000027222">
    <property type="component" value="Unassembled WGS sequence"/>
</dbReference>
<dbReference type="STRING" id="685588.A0A067TIL3"/>
<feature type="compositionally biased region" description="Low complexity" evidence="9">
    <location>
        <begin position="197"/>
        <end position="213"/>
    </location>
</feature>
<evidence type="ECO:0000313" key="12">
    <source>
        <dbReference type="Proteomes" id="UP000027222"/>
    </source>
</evidence>
<keyword evidence="4" id="KW-0862">Zinc</keyword>
<keyword evidence="6" id="KW-0804">Transcription</keyword>
<evidence type="ECO:0000259" key="10">
    <source>
        <dbReference type="PROSITE" id="PS50157"/>
    </source>
</evidence>
<dbReference type="PANTHER" id="PTHR46179">
    <property type="entry name" value="ZINC FINGER PROTEIN"/>
    <property type="match status" value="1"/>
</dbReference>
<sequence>MASFSFPTSIFESFEIHLPCSITGAVSLSPRHHAGAVVLQTNIHGGSIDERSVDSSVHISSFQKNGNKIWRIHFSSSEELVEADARELHEATSSSRQDKALSDSQYCQAASNSHSISSDEVVMDDSSWNSIQEMLSTAQMTQPTFGFTDNQEPNGLFDTLDLLPRSNVLTELSSYSESSDHALSELLQHRELREDSQLSTFSPSSMSSPGTLTSEDEDSHPPAQDTLFHCTEPNCSKTFKRAHSRNGHVKRCHTNVGTSRNVSTTRTHRCTAPNCGEQFTRSHDRMRHEFSQHGICTHFLCSKCHRVFGSPSKLERHDLDKHPTPN</sequence>
<dbReference type="InterPro" id="IPR013087">
    <property type="entry name" value="Znf_C2H2_type"/>
</dbReference>
<dbReference type="GO" id="GO:0006357">
    <property type="term" value="P:regulation of transcription by RNA polymerase II"/>
    <property type="evidence" value="ECO:0007669"/>
    <property type="project" value="TreeGrafter"/>
</dbReference>
<keyword evidence="7" id="KW-0539">Nucleus</keyword>
<evidence type="ECO:0000256" key="4">
    <source>
        <dbReference type="ARBA" id="ARBA00022833"/>
    </source>
</evidence>
<dbReference type="GO" id="GO:0005634">
    <property type="term" value="C:nucleus"/>
    <property type="evidence" value="ECO:0007669"/>
    <property type="project" value="UniProtKB-SubCell"/>
</dbReference>
<keyword evidence="5" id="KW-0805">Transcription regulation</keyword>
<keyword evidence="12" id="KW-1185">Reference proteome</keyword>
<gene>
    <name evidence="11" type="ORF">GALMADRAFT_135561</name>
</gene>
<dbReference type="PROSITE" id="PS50157">
    <property type="entry name" value="ZINC_FINGER_C2H2_2"/>
    <property type="match status" value="2"/>
</dbReference>
<evidence type="ECO:0000256" key="3">
    <source>
        <dbReference type="ARBA" id="ARBA00022771"/>
    </source>
</evidence>
<comment type="subcellular location">
    <subcellularLocation>
        <location evidence="1">Nucleus</location>
    </subcellularLocation>
</comment>
<name>A0A067TIL3_GALM3</name>
<evidence type="ECO:0000313" key="11">
    <source>
        <dbReference type="EMBL" id="KDR82197.1"/>
    </source>
</evidence>
<evidence type="ECO:0000256" key="9">
    <source>
        <dbReference type="SAM" id="MobiDB-lite"/>
    </source>
</evidence>
<evidence type="ECO:0000256" key="8">
    <source>
        <dbReference type="PROSITE-ProRule" id="PRU00042"/>
    </source>
</evidence>